<proteinExistence type="predicted"/>
<evidence type="ECO:0000313" key="5">
    <source>
        <dbReference type="EMBL" id="GAA2074354.1"/>
    </source>
</evidence>
<evidence type="ECO:0000313" key="6">
    <source>
        <dbReference type="Proteomes" id="UP001501480"/>
    </source>
</evidence>
<dbReference type="PANTHER" id="PTHR30146:SF152">
    <property type="entry name" value="TRANSCRIPTIONAL REGULATORY PROTEIN"/>
    <property type="match status" value="1"/>
</dbReference>
<comment type="caution">
    <text evidence="5">The sequence shown here is derived from an EMBL/GenBank/DDBJ whole genome shotgun (WGS) entry which is preliminary data.</text>
</comment>
<dbReference type="InterPro" id="IPR000843">
    <property type="entry name" value="HTH_LacI"/>
</dbReference>
<feature type="domain" description="HTH lacI-type" evidence="4">
    <location>
        <begin position="8"/>
        <end position="57"/>
    </location>
</feature>
<dbReference type="Gene3D" id="3.40.50.2300">
    <property type="match status" value="2"/>
</dbReference>
<sequence length="343" mass="36502">MPHRHKVREIAQQSGLSAATVDRVLHGRPGVRAATVAEVERAIEELDRQATQLRLVGRTFLLDLVMQAPARFSSAVRDAMEAELPGLRPAVVRSRFHLREEADAGAMVATLRDVRRRRSHGVVLKAPDHPDVAAEVTALADSGVPVVTLVTDVPGSRRLAYVGIDNDAAGRTAAYLVALGSPGPGAVLVTLSRSDFRGEEQRVGAFVDALGTLAPGRRVVDLTDTDGLDPTTGAGVRAALAGHPDVDAVYSVGGGNRATLDAFADAGRTIGTFVAHDLDADNTELLRTRRIHHVLHHDLRADARHACRLILQHHGALPGAPTSVPSQVQVVTPFNVPRAFGPR</sequence>
<name>A0ABN2VWD2_9ACTN</name>
<gene>
    <name evidence="5" type="ORF">GCM10009821_11310</name>
</gene>
<reference evidence="5 6" key="1">
    <citation type="journal article" date="2019" name="Int. J. Syst. Evol. Microbiol.">
        <title>The Global Catalogue of Microorganisms (GCM) 10K type strain sequencing project: providing services to taxonomists for standard genome sequencing and annotation.</title>
        <authorList>
            <consortium name="The Broad Institute Genomics Platform"/>
            <consortium name="The Broad Institute Genome Sequencing Center for Infectious Disease"/>
            <person name="Wu L."/>
            <person name="Ma J."/>
        </authorList>
    </citation>
    <scope>NUCLEOTIDE SEQUENCE [LARGE SCALE GENOMIC DNA]</scope>
    <source>
        <strain evidence="5 6">JCM 15749</strain>
    </source>
</reference>
<dbReference type="Pfam" id="PF13407">
    <property type="entry name" value="Peripla_BP_4"/>
    <property type="match status" value="1"/>
</dbReference>
<dbReference type="SUPFAM" id="SSF47413">
    <property type="entry name" value="lambda repressor-like DNA-binding domains"/>
    <property type="match status" value="1"/>
</dbReference>
<dbReference type="CDD" id="cd06307">
    <property type="entry name" value="PBP1_sugar_binding"/>
    <property type="match status" value="1"/>
</dbReference>
<dbReference type="CDD" id="cd01392">
    <property type="entry name" value="HTH_LacI"/>
    <property type="match status" value="1"/>
</dbReference>
<dbReference type="PROSITE" id="PS50932">
    <property type="entry name" value="HTH_LACI_2"/>
    <property type="match status" value="1"/>
</dbReference>
<evidence type="ECO:0000259" key="4">
    <source>
        <dbReference type="PROSITE" id="PS50932"/>
    </source>
</evidence>
<dbReference type="GO" id="GO:0003677">
    <property type="term" value="F:DNA binding"/>
    <property type="evidence" value="ECO:0007669"/>
    <property type="project" value="UniProtKB-KW"/>
</dbReference>
<organism evidence="5 6">
    <name type="scientific">Aeromicrobium halocynthiae</name>
    <dbReference type="NCBI Taxonomy" id="560557"/>
    <lineage>
        <taxon>Bacteria</taxon>
        <taxon>Bacillati</taxon>
        <taxon>Actinomycetota</taxon>
        <taxon>Actinomycetes</taxon>
        <taxon>Propionibacteriales</taxon>
        <taxon>Nocardioidaceae</taxon>
        <taxon>Aeromicrobium</taxon>
    </lineage>
</organism>
<protein>
    <submittedName>
        <fullName evidence="5">LacI family DNA-binding transcriptional regulator</fullName>
    </submittedName>
</protein>
<dbReference type="EMBL" id="BAAAPY010000003">
    <property type="protein sequence ID" value="GAA2074354.1"/>
    <property type="molecule type" value="Genomic_DNA"/>
</dbReference>
<keyword evidence="6" id="KW-1185">Reference proteome</keyword>
<keyword evidence="3" id="KW-0804">Transcription</keyword>
<dbReference type="Proteomes" id="UP001501480">
    <property type="component" value="Unassembled WGS sequence"/>
</dbReference>
<dbReference type="Gene3D" id="1.10.260.40">
    <property type="entry name" value="lambda repressor-like DNA-binding domains"/>
    <property type="match status" value="1"/>
</dbReference>
<evidence type="ECO:0000256" key="2">
    <source>
        <dbReference type="ARBA" id="ARBA00023125"/>
    </source>
</evidence>
<dbReference type="PANTHER" id="PTHR30146">
    <property type="entry name" value="LACI-RELATED TRANSCRIPTIONAL REPRESSOR"/>
    <property type="match status" value="1"/>
</dbReference>
<accession>A0ABN2VWD2</accession>
<dbReference type="RefSeq" id="WP_344325678.1">
    <property type="nucleotide sequence ID" value="NZ_BAAAPY010000003.1"/>
</dbReference>
<keyword evidence="2 5" id="KW-0238">DNA-binding</keyword>
<dbReference type="InterPro" id="IPR010982">
    <property type="entry name" value="Lambda_DNA-bd_dom_sf"/>
</dbReference>
<dbReference type="InterPro" id="IPR028082">
    <property type="entry name" value="Peripla_BP_I"/>
</dbReference>
<dbReference type="SMART" id="SM00354">
    <property type="entry name" value="HTH_LACI"/>
    <property type="match status" value="1"/>
</dbReference>
<evidence type="ECO:0000256" key="3">
    <source>
        <dbReference type="ARBA" id="ARBA00023163"/>
    </source>
</evidence>
<dbReference type="InterPro" id="IPR025997">
    <property type="entry name" value="SBP_2_dom"/>
</dbReference>
<keyword evidence="1" id="KW-0805">Transcription regulation</keyword>
<dbReference type="Pfam" id="PF00356">
    <property type="entry name" value="LacI"/>
    <property type="match status" value="1"/>
</dbReference>
<evidence type="ECO:0000256" key="1">
    <source>
        <dbReference type="ARBA" id="ARBA00023015"/>
    </source>
</evidence>
<dbReference type="SUPFAM" id="SSF53822">
    <property type="entry name" value="Periplasmic binding protein-like I"/>
    <property type="match status" value="1"/>
</dbReference>